<dbReference type="Pfam" id="PF25583">
    <property type="entry name" value="WCX"/>
    <property type="match status" value="1"/>
</dbReference>
<sequence>MPAANSRSTLSRQWELLKLLPSRPPGYTVQMLVEQLADAGYGISKRTVERDLNELSLLFPLQCNNKGIPYGWYWTPGSPSDLPSVTLSEALTLQLVENSLRPLLPAGILKSLQPRFAQARQKLDALTAQMPAARWIDKIASVAPELNLIAPEIDPDLLDAIQQALLGDQQIDSTYFAAHTNKTRTLTLNPLALILRGNISYLAATVEPYTDVRLFAVHRFKQVEILETPTNRPADFELKTYIKSGALQFSQGDVIQLKARISGDLVNLLTETPLSADMQIKAEEDSHALSATVLDSWELHWWVLSQANAIEVLEPPELRAEISRKIAMAHALYEES</sequence>
<keyword evidence="6" id="KW-1185">Reference proteome</keyword>
<gene>
    <name evidence="3" type="ORF">CO192_02755</name>
    <name evidence="4" type="ORF">EAO82_06985</name>
</gene>
<dbReference type="AlphaFoldDB" id="A0AA91Z7N2"/>
<dbReference type="EMBL" id="CP033116">
    <property type="protein sequence ID" value="QFY56134.1"/>
    <property type="molecule type" value="Genomic_DNA"/>
</dbReference>
<reference evidence="3 5" key="1">
    <citation type="submission" date="2017-09" db="EMBL/GenBank/DDBJ databases">
        <title>Bacterial and phytoplankton interrelationship in Kongsfjorden, an Arctic fjord.</title>
        <authorList>
            <person name="Sinha R."/>
            <person name="Krishnan K."/>
        </authorList>
    </citation>
    <scope>NUCLEOTIDE SEQUENCE [LARGE SCALE GENOMIC DNA]</scope>
    <source>
        <strain evidence="3 5">58</strain>
    </source>
</reference>
<evidence type="ECO:0000313" key="5">
    <source>
        <dbReference type="Proteomes" id="UP000243750"/>
    </source>
</evidence>
<dbReference type="PROSITE" id="PS52050">
    <property type="entry name" value="WYL"/>
    <property type="match status" value="1"/>
</dbReference>
<accession>A0AA91Z7N2</accession>
<name>A0AA91Z7N2_9GAMM</name>
<feature type="domain" description="WCX" evidence="2">
    <location>
        <begin position="254"/>
        <end position="326"/>
    </location>
</feature>
<dbReference type="PANTHER" id="PTHR34580">
    <property type="match status" value="1"/>
</dbReference>
<feature type="domain" description="WYL" evidence="1">
    <location>
        <begin position="157"/>
        <end position="225"/>
    </location>
</feature>
<dbReference type="InterPro" id="IPR026881">
    <property type="entry name" value="WYL_dom"/>
</dbReference>
<organism evidence="3 5">
    <name type="scientific">Halopseudomonas pelagia</name>
    <dbReference type="NCBI Taxonomy" id="553151"/>
    <lineage>
        <taxon>Bacteria</taxon>
        <taxon>Pseudomonadati</taxon>
        <taxon>Pseudomonadota</taxon>
        <taxon>Gammaproteobacteria</taxon>
        <taxon>Pseudomonadales</taxon>
        <taxon>Pseudomonadaceae</taxon>
        <taxon>Halopseudomonas</taxon>
    </lineage>
</organism>
<evidence type="ECO:0000313" key="6">
    <source>
        <dbReference type="Proteomes" id="UP000344571"/>
    </source>
</evidence>
<evidence type="ECO:0000259" key="2">
    <source>
        <dbReference type="Pfam" id="PF25583"/>
    </source>
</evidence>
<proteinExistence type="predicted"/>
<dbReference type="Pfam" id="PF13280">
    <property type="entry name" value="WYL"/>
    <property type="match status" value="1"/>
</dbReference>
<reference evidence="4 6" key="2">
    <citation type="submission" date="2018-10" db="EMBL/GenBank/DDBJ databases">
        <title>Complete genome sequence of Pseudomonas pelagia strain Kongs-67.</title>
        <authorList>
            <person name="Sinha R.K."/>
            <person name="Krishnan K."/>
        </authorList>
    </citation>
    <scope>NUCLEOTIDE SEQUENCE [LARGE SCALE GENOMIC DNA]</scope>
    <source>
        <strain evidence="4 6">Kongs-67</strain>
    </source>
</reference>
<dbReference type="EMBL" id="NWMT01000054">
    <property type="protein sequence ID" value="PCD00955.1"/>
    <property type="molecule type" value="Genomic_DNA"/>
</dbReference>
<evidence type="ECO:0000259" key="1">
    <source>
        <dbReference type="Pfam" id="PF13280"/>
    </source>
</evidence>
<dbReference type="InterPro" id="IPR057727">
    <property type="entry name" value="WCX_dom"/>
</dbReference>
<protein>
    <submittedName>
        <fullName evidence="3">WYL domain-containing protein</fullName>
    </submittedName>
</protein>
<dbReference type="InterPro" id="IPR051534">
    <property type="entry name" value="CBASS_pafABC_assoc_protein"/>
</dbReference>
<dbReference type="PANTHER" id="PTHR34580:SF1">
    <property type="entry name" value="PROTEIN PAFC"/>
    <property type="match status" value="1"/>
</dbReference>
<evidence type="ECO:0000313" key="3">
    <source>
        <dbReference type="EMBL" id="PCD00955.1"/>
    </source>
</evidence>
<evidence type="ECO:0000313" key="4">
    <source>
        <dbReference type="EMBL" id="QFY56134.1"/>
    </source>
</evidence>
<dbReference type="Proteomes" id="UP000243750">
    <property type="component" value="Unassembled WGS sequence"/>
</dbReference>
<dbReference type="Proteomes" id="UP000344571">
    <property type="component" value="Chromosome"/>
</dbReference>